<dbReference type="EMBL" id="FQYT01000019">
    <property type="protein sequence ID" value="SHJ38237.1"/>
    <property type="molecule type" value="Genomic_DNA"/>
</dbReference>
<proteinExistence type="inferred from homology"/>
<feature type="domain" description="K+ potassium transporter integral membrane" evidence="12">
    <location>
        <begin position="19"/>
        <end position="464"/>
    </location>
</feature>
<evidence type="ECO:0000256" key="4">
    <source>
        <dbReference type="ARBA" id="ARBA00022538"/>
    </source>
</evidence>
<evidence type="ECO:0000256" key="9">
    <source>
        <dbReference type="ARBA" id="ARBA00023065"/>
    </source>
</evidence>
<evidence type="ECO:0000256" key="11">
    <source>
        <dbReference type="HAMAP-Rule" id="MF_01522"/>
    </source>
</evidence>
<feature type="transmembrane region" description="Helical" evidence="11">
    <location>
        <begin position="407"/>
        <end position="426"/>
    </location>
</feature>
<dbReference type="RefSeq" id="WP_073994145.1">
    <property type="nucleotide sequence ID" value="NZ_FQYT01000019.1"/>
</dbReference>
<feature type="transmembrane region" description="Helical" evidence="11">
    <location>
        <begin position="139"/>
        <end position="165"/>
    </location>
</feature>
<evidence type="ECO:0000256" key="2">
    <source>
        <dbReference type="ARBA" id="ARBA00022448"/>
    </source>
</evidence>
<dbReference type="GO" id="GO:0015293">
    <property type="term" value="F:symporter activity"/>
    <property type="evidence" value="ECO:0007669"/>
    <property type="project" value="UniProtKB-UniRule"/>
</dbReference>
<evidence type="ECO:0000256" key="8">
    <source>
        <dbReference type="ARBA" id="ARBA00022989"/>
    </source>
</evidence>
<feature type="transmembrane region" description="Helical" evidence="11">
    <location>
        <begin position="352"/>
        <end position="373"/>
    </location>
</feature>
<evidence type="ECO:0000256" key="3">
    <source>
        <dbReference type="ARBA" id="ARBA00022475"/>
    </source>
</evidence>
<dbReference type="OrthoDB" id="9805577at2"/>
<dbReference type="Pfam" id="PF02705">
    <property type="entry name" value="K_trans"/>
    <property type="match status" value="1"/>
</dbReference>
<keyword evidence="8 11" id="KW-1133">Transmembrane helix</keyword>
<keyword evidence="10 11" id="KW-0472">Membrane</keyword>
<dbReference type="PANTHER" id="PTHR30540">
    <property type="entry name" value="OSMOTIC STRESS POTASSIUM TRANSPORTER"/>
    <property type="match status" value="1"/>
</dbReference>
<dbReference type="Proteomes" id="UP000184342">
    <property type="component" value="Unassembled WGS sequence"/>
</dbReference>
<dbReference type="STRING" id="1122934.SAMN02745691_01861"/>
<feature type="transmembrane region" description="Helical" evidence="11">
    <location>
        <begin position="103"/>
        <end position="127"/>
    </location>
</feature>
<dbReference type="Pfam" id="PF22776">
    <property type="entry name" value="K_trans_C"/>
    <property type="match status" value="1"/>
</dbReference>
<keyword evidence="4 11" id="KW-0633">Potassium transport</keyword>
<comment type="function">
    <text evidence="11">Transport of potassium into the cell. Likely operates as a K(+):H(+) symporter.</text>
</comment>
<evidence type="ECO:0000259" key="12">
    <source>
        <dbReference type="Pfam" id="PF02705"/>
    </source>
</evidence>
<keyword evidence="5 11" id="KW-0812">Transmembrane</keyword>
<dbReference type="GO" id="GO:0005886">
    <property type="term" value="C:plasma membrane"/>
    <property type="evidence" value="ECO:0007669"/>
    <property type="project" value="UniProtKB-SubCell"/>
</dbReference>
<evidence type="ECO:0000256" key="7">
    <source>
        <dbReference type="ARBA" id="ARBA00022958"/>
    </source>
</evidence>
<dbReference type="InterPro" id="IPR053952">
    <property type="entry name" value="K_trans_C"/>
</dbReference>
<feature type="domain" description="K+ potassium transporter C-terminal" evidence="13">
    <location>
        <begin position="492"/>
        <end position="647"/>
    </location>
</feature>
<reference evidence="14 15" key="1">
    <citation type="submission" date="2016-11" db="EMBL/GenBank/DDBJ databases">
        <authorList>
            <person name="Jaros S."/>
            <person name="Januszkiewicz K."/>
            <person name="Wedrychowicz H."/>
        </authorList>
    </citation>
    <scope>NUCLEOTIDE SEQUENCE [LARGE SCALE GENOMIC DNA]</scope>
    <source>
        <strain evidence="14 15">DSM 15970</strain>
    </source>
</reference>
<feature type="transmembrane region" description="Helical" evidence="11">
    <location>
        <begin position="56"/>
        <end position="82"/>
    </location>
</feature>
<comment type="subcellular location">
    <subcellularLocation>
        <location evidence="11">Cell membrane</location>
        <topology evidence="11">Multi-pass membrane protein</topology>
    </subcellularLocation>
    <subcellularLocation>
        <location evidence="1">Membrane</location>
        <topology evidence="1">Multi-pass membrane protein</topology>
    </subcellularLocation>
</comment>
<sequence length="668" mass="74296">MKSLMDDNSKKIPLSAGYMLIALGIVYGDIGTSPLYVMKSIVSGNGGLAMLDNDFIIGALSLVIWTITLITTVKYVVFALKADNHGEGGIFSLYHLVLKRGKLLVIPAMIGGAALLADGVLTPAVTVTSAIEGLRGVPFIVNIIGNGQGAIIGISIVIISAIFAFQRAGTSLIGKAFGPIMVLWFTFLAITGILMIRLDPHILLAFNPLRGAELLFSPNNKAGFMILGSIFLATTGAEALYSDMGHVGKLNIYGSWPYVKVCLILNYLGQGAWLMHARLHPKAYSLSDLNPFFDMLPDRLRLFSVILSTMAAIIASQALITGAYTLVKEAIHLGLLPHLQIQYPAEKKGQMFIPMVNHLLWGCCICVILFFQSSGRMEAAYGLAITVTMLMTTILLFQYLHIKKVPTVFTIIFLVFFGALEVTFFLSNAVKFVHGGYVAVMLAFLILIVMLTWYVGHRTEKKHEILFPAAQFVEKLCRLREDDSIPYSAINLVYMTINGDMNYLERDVLYSILDKRPKRAQVYWFIHINVVEDPYTMAYSVQDFGTNFCFKVKLKLGFKVEQRINVFMRQIIQDLMKSGELKPQLQIYSLYEGSNVGDFEFVFIKKTLAPDSDVSGFERVAMRLKYAINSFTGSPVRWFGLENANTIIESVPLLVKQEKTLVLKRELQ</sequence>
<evidence type="ECO:0000313" key="15">
    <source>
        <dbReference type="Proteomes" id="UP000184342"/>
    </source>
</evidence>
<dbReference type="PANTHER" id="PTHR30540:SF83">
    <property type="entry name" value="K+ POTASSIUM TRANSPORTER"/>
    <property type="match status" value="1"/>
</dbReference>
<keyword evidence="6 11" id="KW-0769">Symport</keyword>
<evidence type="ECO:0000256" key="6">
    <source>
        <dbReference type="ARBA" id="ARBA00022847"/>
    </source>
</evidence>
<dbReference type="InterPro" id="IPR003855">
    <property type="entry name" value="K+_transporter"/>
</dbReference>
<protein>
    <recommendedName>
        <fullName evidence="11">Probable potassium transport system protein Kup</fullName>
    </recommendedName>
</protein>
<keyword evidence="9 11" id="KW-0406">Ion transport</keyword>
<name>A0A1M6IUW6_9FIRM</name>
<dbReference type="InterPro" id="IPR023051">
    <property type="entry name" value="Kup"/>
</dbReference>
<comment type="catalytic activity">
    <reaction evidence="11">
        <text>K(+)(in) + H(+)(in) = K(+)(out) + H(+)(out)</text>
        <dbReference type="Rhea" id="RHEA:28490"/>
        <dbReference type="ChEBI" id="CHEBI:15378"/>
        <dbReference type="ChEBI" id="CHEBI:29103"/>
    </reaction>
</comment>
<organism evidence="14 15">
    <name type="scientific">Parasporobacterium paucivorans DSM 15970</name>
    <dbReference type="NCBI Taxonomy" id="1122934"/>
    <lineage>
        <taxon>Bacteria</taxon>
        <taxon>Bacillati</taxon>
        <taxon>Bacillota</taxon>
        <taxon>Clostridia</taxon>
        <taxon>Lachnospirales</taxon>
        <taxon>Lachnospiraceae</taxon>
        <taxon>Parasporobacterium</taxon>
    </lineage>
</organism>
<dbReference type="HAMAP" id="MF_01522">
    <property type="entry name" value="Kup"/>
    <property type="match status" value="1"/>
</dbReference>
<accession>A0A1M6IUW6</accession>
<evidence type="ECO:0000259" key="13">
    <source>
        <dbReference type="Pfam" id="PF22776"/>
    </source>
</evidence>
<keyword evidence="15" id="KW-1185">Reference proteome</keyword>
<evidence type="ECO:0000256" key="5">
    <source>
        <dbReference type="ARBA" id="ARBA00022692"/>
    </source>
</evidence>
<keyword evidence="3 11" id="KW-1003">Cell membrane</keyword>
<feature type="transmembrane region" description="Helical" evidence="11">
    <location>
        <begin position="12"/>
        <end position="36"/>
    </location>
</feature>
<dbReference type="InterPro" id="IPR053951">
    <property type="entry name" value="K_trans_N"/>
</dbReference>
<feature type="transmembrane region" description="Helical" evidence="11">
    <location>
        <begin position="432"/>
        <end position="455"/>
    </location>
</feature>
<evidence type="ECO:0000256" key="10">
    <source>
        <dbReference type="ARBA" id="ARBA00023136"/>
    </source>
</evidence>
<comment type="similarity">
    <text evidence="11">Belongs to the HAK/KUP transporter (TC 2.A.72) family.</text>
</comment>
<feature type="transmembrane region" description="Helical" evidence="11">
    <location>
        <begin position="300"/>
        <end position="327"/>
    </location>
</feature>
<dbReference type="GO" id="GO:0015079">
    <property type="term" value="F:potassium ion transmembrane transporter activity"/>
    <property type="evidence" value="ECO:0007669"/>
    <property type="project" value="UniProtKB-UniRule"/>
</dbReference>
<dbReference type="AlphaFoldDB" id="A0A1M6IUW6"/>
<evidence type="ECO:0000313" key="14">
    <source>
        <dbReference type="EMBL" id="SHJ38237.1"/>
    </source>
</evidence>
<keyword evidence="2 11" id="KW-0813">Transport</keyword>
<keyword evidence="7 11" id="KW-0630">Potassium</keyword>
<gene>
    <name evidence="11" type="primary">kup</name>
    <name evidence="14" type="ORF">SAMN02745691_01861</name>
</gene>
<feature type="transmembrane region" description="Helical" evidence="11">
    <location>
        <begin position="379"/>
        <end position="400"/>
    </location>
</feature>
<feature type="transmembrane region" description="Helical" evidence="11">
    <location>
        <begin position="222"/>
        <end position="241"/>
    </location>
</feature>
<feature type="transmembrane region" description="Helical" evidence="11">
    <location>
        <begin position="177"/>
        <end position="198"/>
    </location>
</feature>
<evidence type="ECO:0000256" key="1">
    <source>
        <dbReference type="ARBA" id="ARBA00004141"/>
    </source>
</evidence>